<accession>A0A820PDZ4</accession>
<sequence>VLNIFFDLTPSEQLMRALAKLIIARQHQDNNMDNNDEITLIINKLKAKWMQINPTYIQLYEGFLETIILQDVQGDIIQHYMNDM</sequence>
<comment type="caution">
    <text evidence="1">The sequence shown here is derived from an EMBL/GenBank/DDBJ whole genome shotgun (WGS) entry which is preliminary data.</text>
</comment>
<proteinExistence type="predicted"/>
<name>A0A820PDZ4_9BILA</name>
<protein>
    <submittedName>
        <fullName evidence="1">Uncharacterized protein</fullName>
    </submittedName>
</protein>
<dbReference type="Proteomes" id="UP000663874">
    <property type="component" value="Unassembled WGS sequence"/>
</dbReference>
<feature type="non-terminal residue" evidence="1">
    <location>
        <position position="1"/>
    </location>
</feature>
<reference evidence="1" key="1">
    <citation type="submission" date="2021-02" db="EMBL/GenBank/DDBJ databases">
        <authorList>
            <person name="Nowell W R."/>
        </authorList>
    </citation>
    <scope>NUCLEOTIDE SEQUENCE</scope>
</reference>
<evidence type="ECO:0000313" key="2">
    <source>
        <dbReference type="Proteomes" id="UP000663874"/>
    </source>
</evidence>
<dbReference type="AlphaFoldDB" id="A0A820PDZ4"/>
<dbReference type="EMBL" id="CAJOBE010066072">
    <property type="protein sequence ID" value="CAF4401457.1"/>
    <property type="molecule type" value="Genomic_DNA"/>
</dbReference>
<evidence type="ECO:0000313" key="1">
    <source>
        <dbReference type="EMBL" id="CAF4401457.1"/>
    </source>
</evidence>
<gene>
    <name evidence="1" type="ORF">FNK824_LOCUS43964</name>
</gene>
<organism evidence="1 2">
    <name type="scientific">Rotaria sordida</name>
    <dbReference type="NCBI Taxonomy" id="392033"/>
    <lineage>
        <taxon>Eukaryota</taxon>
        <taxon>Metazoa</taxon>
        <taxon>Spiralia</taxon>
        <taxon>Gnathifera</taxon>
        <taxon>Rotifera</taxon>
        <taxon>Eurotatoria</taxon>
        <taxon>Bdelloidea</taxon>
        <taxon>Philodinida</taxon>
        <taxon>Philodinidae</taxon>
        <taxon>Rotaria</taxon>
    </lineage>
</organism>